<dbReference type="RefSeq" id="WP_253237712.1">
    <property type="nucleotide sequence ID" value="NZ_JAMYJR010000013.1"/>
</dbReference>
<keyword evidence="1" id="KW-0812">Transmembrane</keyword>
<reference evidence="3 4" key="1">
    <citation type="submission" date="2022-06" db="EMBL/GenBank/DDBJ databases">
        <title>New Species of the Genus Actinoplanes, ActinopZanes ferrugineus.</title>
        <authorList>
            <person name="Ding P."/>
        </authorList>
    </citation>
    <scope>NUCLEOTIDE SEQUENCE [LARGE SCALE GENOMIC DNA]</scope>
    <source>
        <strain evidence="3 4">TRM88003</strain>
    </source>
</reference>
<proteinExistence type="predicted"/>
<evidence type="ECO:0000256" key="1">
    <source>
        <dbReference type="SAM" id="Phobius"/>
    </source>
</evidence>
<keyword evidence="1" id="KW-1133">Transmembrane helix</keyword>
<feature type="signal peptide" evidence="2">
    <location>
        <begin position="1"/>
        <end position="29"/>
    </location>
</feature>
<evidence type="ECO:0000313" key="4">
    <source>
        <dbReference type="Proteomes" id="UP001523369"/>
    </source>
</evidence>
<keyword evidence="2" id="KW-0732">Signal</keyword>
<dbReference type="EMBL" id="JAMYJR010000013">
    <property type="protein sequence ID" value="MCO8271588.1"/>
    <property type="molecule type" value="Genomic_DNA"/>
</dbReference>
<accession>A0ABT1DM62</accession>
<dbReference type="Proteomes" id="UP001523369">
    <property type="component" value="Unassembled WGS sequence"/>
</dbReference>
<gene>
    <name evidence="3" type="ORF">M1L60_13400</name>
</gene>
<keyword evidence="4" id="KW-1185">Reference proteome</keyword>
<feature type="transmembrane region" description="Helical" evidence="1">
    <location>
        <begin position="295"/>
        <end position="315"/>
    </location>
</feature>
<evidence type="ECO:0000313" key="3">
    <source>
        <dbReference type="EMBL" id="MCO8271588.1"/>
    </source>
</evidence>
<comment type="caution">
    <text evidence="3">The sequence shown here is derived from an EMBL/GenBank/DDBJ whole genome shotgun (WGS) entry which is preliminary data.</text>
</comment>
<evidence type="ECO:0000256" key="2">
    <source>
        <dbReference type="SAM" id="SignalP"/>
    </source>
</evidence>
<feature type="chain" id="PRO_5047489901" evidence="2">
    <location>
        <begin position="30"/>
        <end position="340"/>
    </location>
</feature>
<name>A0ABT1DM62_9ACTN</name>
<organism evidence="3 4">
    <name type="scientific">Paractinoplanes aksuensis</name>
    <dbReference type="NCBI Taxonomy" id="2939490"/>
    <lineage>
        <taxon>Bacteria</taxon>
        <taxon>Bacillati</taxon>
        <taxon>Actinomycetota</taxon>
        <taxon>Actinomycetes</taxon>
        <taxon>Micromonosporales</taxon>
        <taxon>Micromonosporaceae</taxon>
        <taxon>Paractinoplanes</taxon>
    </lineage>
</organism>
<protein>
    <submittedName>
        <fullName evidence="3">DUF916 domain-containing protein</fullName>
    </submittedName>
</protein>
<keyword evidence="1" id="KW-0472">Membrane</keyword>
<sequence length="340" mass="36021">MTVHLPRRALTALLVAALAIPLTPDAATAEPARATLTWTVQPAGAGGPDGRRWIERDLEPGAVVTEHLAVRNLSNTAAVFALTAADGYLTDKGRFNMLASDQPSTDGGTWIAVQKTVPVAANETKVVPFTITVPRNATPGDHPAGIAASIASGAGTVQVESRVGFRVLLRAGGELRPALSADQVRVRYERSWNPLRSGTIHVRYAAANTGNVRVEARGRAEVAELFGAHVRGRNVSGGQLLPGSNHMTDVRIGGVWAVGRLRTTLTLTPSILGTTETSTVAAPTTVTVTTWALPWAQLILTAAVVALALALRTAVRLRRRRMTRMLELAREEGRRSAGQA</sequence>